<reference evidence="1 2" key="1">
    <citation type="submission" date="2016-10" db="EMBL/GenBank/DDBJ databases">
        <authorList>
            <person name="de Groot N.N."/>
        </authorList>
    </citation>
    <scope>NUCLEOTIDE SEQUENCE [LARGE SCALE GENOMIC DNA]</scope>
    <source>
        <strain evidence="1 2">CGMCC 4.2026</strain>
    </source>
</reference>
<keyword evidence="2" id="KW-1185">Reference proteome</keyword>
<proteinExistence type="predicted"/>
<gene>
    <name evidence="1" type="ORF">SAMN05216267_1005200</name>
</gene>
<dbReference type="Proteomes" id="UP000181951">
    <property type="component" value="Unassembled WGS sequence"/>
</dbReference>
<protein>
    <submittedName>
        <fullName evidence="1">Uncharacterized protein</fullName>
    </submittedName>
</protein>
<evidence type="ECO:0000313" key="1">
    <source>
        <dbReference type="EMBL" id="SEN45619.1"/>
    </source>
</evidence>
<dbReference type="RefSeq" id="WP_176735811.1">
    <property type="nucleotide sequence ID" value="NZ_FODD01000005.1"/>
</dbReference>
<accession>A0A1H8GP82</accession>
<organism evidence="1 2">
    <name type="scientific">Actinacidiphila rubida</name>
    <dbReference type="NCBI Taxonomy" id="310780"/>
    <lineage>
        <taxon>Bacteria</taxon>
        <taxon>Bacillati</taxon>
        <taxon>Actinomycetota</taxon>
        <taxon>Actinomycetes</taxon>
        <taxon>Kitasatosporales</taxon>
        <taxon>Streptomycetaceae</taxon>
        <taxon>Actinacidiphila</taxon>
    </lineage>
</organism>
<evidence type="ECO:0000313" key="2">
    <source>
        <dbReference type="Proteomes" id="UP000181951"/>
    </source>
</evidence>
<name>A0A1H8GP82_9ACTN</name>
<dbReference type="AlphaFoldDB" id="A0A1H8GP82"/>
<sequence>MVRWFACPGWTRACSRALGGGSPRQGLTFVGDVEQGGDYFSAAPVVVACR</sequence>
<dbReference type="EMBL" id="FODD01000005">
    <property type="protein sequence ID" value="SEN45619.1"/>
    <property type="molecule type" value="Genomic_DNA"/>
</dbReference>